<evidence type="ECO:0008006" key="4">
    <source>
        <dbReference type="Google" id="ProtNLM"/>
    </source>
</evidence>
<name>A0A653K451_9GAMM</name>
<feature type="transmembrane region" description="Helical" evidence="1">
    <location>
        <begin position="6"/>
        <end position="26"/>
    </location>
</feature>
<evidence type="ECO:0000313" key="3">
    <source>
        <dbReference type="Proteomes" id="UP000430404"/>
    </source>
</evidence>
<sequence length="71" mass="8249">MHRSVIFFLENSVSFFILYLIALSLHELSKAKGADMSFLKKKNNASFVFFIITLYAFLGFGLGYIIWEYLL</sequence>
<dbReference type="Proteomes" id="UP000430404">
    <property type="component" value="Unassembled WGS sequence"/>
</dbReference>
<evidence type="ECO:0000256" key="1">
    <source>
        <dbReference type="SAM" id="Phobius"/>
    </source>
</evidence>
<gene>
    <name evidence="2" type="ORF">ACI8B_220029</name>
</gene>
<accession>A0A653K451</accession>
<reference evidence="2 3" key="1">
    <citation type="submission" date="2019-10" db="EMBL/GenBank/DDBJ databases">
        <authorList>
            <person name="Karimi E."/>
        </authorList>
    </citation>
    <scope>NUCLEOTIDE SEQUENCE [LARGE SCALE GENOMIC DNA]</scope>
    <source>
        <strain evidence="2">Acinetobacter sp. 8BE</strain>
    </source>
</reference>
<keyword evidence="1" id="KW-0472">Membrane</keyword>
<organism evidence="2 3">
    <name type="scientific">Acinetobacter proteolyticus</name>
    <dbReference type="NCBI Taxonomy" id="1776741"/>
    <lineage>
        <taxon>Bacteria</taxon>
        <taxon>Pseudomonadati</taxon>
        <taxon>Pseudomonadota</taxon>
        <taxon>Gammaproteobacteria</taxon>
        <taxon>Moraxellales</taxon>
        <taxon>Moraxellaceae</taxon>
        <taxon>Acinetobacter</taxon>
    </lineage>
</organism>
<feature type="transmembrane region" description="Helical" evidence="1">
    <location>
        <begin position="47"/>
        <end position="67"/>
    </location>
</feature>
<dbReference type="EMBL" id="CABWKZ010000015">
    <property type="protein sequence ID" value="VXA55570.1"/>
    <property type="molecule type" value="Genomic_DNA"/>
</dbReference>
<protein>
    <recommendedName>
        <fullName evidence="4">DUF1146 domain-containing protein</fullName>
    </recommendedName>
</protein>
<proteinExistence type="predicted"/>
<keyword evidence="1" id="KW-0812">Transmembrane</keyword>
<evidence type="ECO:0000313" key="2">
    <source>
        <dbReference type="EMBL" id="VXA55570.1"/>
    </source>
</evidence>
<keyword evidence="1" id="KW-1133">Transmembrane helix</keyword>
<dbReference type="AlphaFoldDB" id="A0A653K451"/>